<evidence type="ECO:0000313" key="6">
    <source>
        <dbReference type="EMBL" id="OHA21804.1"/>
    </source>
</evidence>
<dbReference type="CDD" id="cd00146">
    <property type="entry name" value="PKD"/>
    <property type="match status" value="1"/>
</dbReference>
<dbReference type="Proteomes" id="UP000178121">
    <property type="component" value="Unassembled WGS sequence"/>
</dbReference>
<protein>
    <recommendedName>
        <fullName evidence="5">PKD domain-containing protein</fullName>
    </recommendedName>
</protein>
<feature type="compositionally biased region" description="Gly residues" evidence="3">
    <location>
        <begin position="75"/>
        <end position="87"/>
    </location>
</feature>
<feature type="domain" description="PKD" evidence="5">
    <location>
        <begin position="930"/>
        <end position="1023"/>
    </location>
</feature>
<dbReference type="Gene3D" id="2.60.40.10">
    <property type="entry name" value="Immunoglobulins"/>
    <property type="match status" value="1"/>
</dbReference>
<evidence type="ECO:0000313" key="7">
    <source>
        <dbReference type="Proteomes" id="UP000178121"/>
    </source>
</evidence>
<evidence type="ECO:0000259" key="5">
    <source>
        <dbReference type="PROSITE" id="PS50093"/>
    </source>
</evidence>
<keyword evidence="1 4" id="KW-0732">Signal</keyword>
<dbReference type="SUPFAM" id="SSF49299">
    <property type="entry name" value="PKD domain"/>
    <property type="match status" value="1"/>
</dbReference>
<reference evidence="6 7" key="1">
    <citation type="journal article" date="2016" name="Nat. Commun.">
        <title>Thousands of microbial genomes shed light on interconnected biogeochemical processes in an aquifer system.</title>
        <authorList>
            <person name="Anantharaman K."/>
            <person name="Brown C.T."/>
            <person name="Hug L.A."/>
            <person name="Sharon I."/>
            <person name="Castelle C.J."/>
            <person name="Probst A.J."/>
            <person name="Thomas B.C."/>
            <person name="Singh A."/>
            <person name="Wilkins M.J."/>
            <person name="Karaoz U."/>
            <person name="Brodie E.L."/>
            <person name="Williams K.H."/>
            <person name="Hubbard S.S."/>
            <person name="Banfield J.F."/>
        </authorList>
    </citation>
    <scope>NUCLEOTIDE SEQUENCE [LARGE SCALE GENOMIC DNA]</scope>
</reference>
<gene>
    <name evidence="6" type="ORF">A2849_02635</name>
</gene>
<name>A0A1G2MDJ9_9BACT</name>
<dbReference type="InterPro" id="IPR036365">
    <property type="entry name" value="PGBD-like_sf"/>
</dbReference>
<proteinExistence type="predicted"/>
<dbReference type="InterPro" id="IPR035986">
    <property type="entry name" value="PKD_dom_sf"/>
</dbReference>
<dbReference type="InterPro" id="IPR000601">
    <property type="entry name" value="PKD_dom"/>
</dbReference>
<evidence type="ECO:0000256" key="1">
    <source>
        <dbReference type="ARBA" id="ARBA00022729"/>
    </source>
</evidence>
<dbReference type="InterPro" id="IPR013783">
    <property type="entry name" value="Ig-like_fold"/>
</dbReference>
<dbReference type="Pfam" id="PF18911">
    <property type="entry name" value="PKD_4"/>
    <property type="match status" value="1"/>
</dbReference>
<dbReference type="Gene3D" id="2.60.120.200">
    <property type="match status" value="1"/>
</dbReference>
<dbReference type="SUPFAM" id="SSF49899">
    <property type="entry name" value="Concanavalin A-like lectins/glucanases"/>
    <property type="match status" value="1"/>
</dbReference>
<dbReference type="SUPFAM" id="SSF47090">
    <property type="entry name" value="PGBD-like"/>
    <property type="match status" value="1"/>
</dbReference>
<evidence type="ECO:0000256" key="2">
    <source>
        <dbReference type="ARBA" id="ARBA00023157"/>
    </source>
</evidence>
<dbReference type="InterPro" id="IPR013320">
    <property type="entry name" value="ConA-like_dom_sf"/>
</dbReference>
<dbReference type="Pfam" id="PF01471">
    <property type="entry name" value="PG_binding_1"/>
    <property type="match status" value="1"/>
</dbReference>
<dbReference type="PROSITE" id="PS50093">
    <property type="entry name" value="PKD"/>
    <property type="match status" value="1"/>
</dbReference>
<dbReference type="EMBL" id="MHRI01000003">
    <property type="protein sequence ID" value="OHA21804.1"/>
    <property type="molecule type" value="Genomic_DNA"/>
</dbReference>
<dbReference type="InterPro" id="IPR006558">
    <property type="entry name" value="LamG-like"/>
</dbReference>
<accession>A0A1G2MDJ9</accession>
<dbReference type="Pfam" id="PF17963">
    <property type="entry name" value="Big_9"/>
    <property type="match status" value="1"/>
</dbReference>
<feature type="region of interest" description="Disordered" evidence="3">
    <location>
        <begin position="62"/>
        <end position="96"/>
    </location>
</feature>
<feature type="signal peptide" evidence="4">
    <location>
        <begin position="1"/>
        <end position="28"/>
    </location>
</feature>
<dbReference type="SMART" id="SM00089">
    <property type="entry name" value="PKD"/>
    <property type="match status" value="3"/>
</dbReference>
<dbReference type="InterPro" id="IPR036366">
    <property type="entry name" value="PGBDSf"/>
</dbReference>
<dbReference type="Gene3D" id="1.10.101.10">
    <property type="entry name" value="PGBD-like superfamily/PGBD"/>
    <property type="match status" value="1"/>
</dbReference>
<dbReference type="InterPro" id="IPR022409">
    <property type="entry name" value="PKD/Chitinase_dom"/>
</dbReference>
<comment type="caution">
    <text evidence="6">The sequence shown here is derived from an EMBL/GenBank/DDBJ whole genome shotgun (WGS) entry which is preliminary data.</text>
</comment>
<dbReference type="InterPro" id="IPR002477">
    <property type="entry name" value="Peptidoglycan-bd-like"/>
</dbReference>
<evidence type="ECO:0000256" key="4">
    <source>
        <dbReference type="SAM" id="SignalP"/>
    </source>
</evidence>
<dbReference type="SMART" id="SM00560">
    <property type="entry name" value="LamGL"/>
    <property type="match status" value="1"/>
</dbReference>
<feature type="chain" id="PRO_5009583663" description="PKD domain-containing protein" evidence="4">
    <location>
        <begin position="29"/>
        <end position="1834"/>
    </location>
</feature>
<dbReference type="Gene3D" id="2.60.40.3440">
    <property type="match status" value="1"/>
</dbReference>
<feature type="compositionally biased region" description="Low complexity" evidence="3">
    <location>
        <begin position="62"/>
        <end position="74"/>
    </location>
</feature>
<evidence type="ECO:0000256" key="3">
    <source>
        <dbReference type="SAM" id="MobiDB-lite"/>
    </source>
</evidence>
<keyword evidence="2" id="KW-1015">Disulfide bond</keyword>
<organism evidence="6 7">
    <name type="scientific">Candidatus Taylorbacteria bacterium RIFCSPHIGHO2_01_FULL_51_15</name>
    <dbReference type="NCBI Taxonomy" id="1802304"/>
    <lineage>
        <taxon>Bacteria</taxon>
        <taxon>Candidatus Tayloriibacteriota</taxon>
    </lineage>
</organism>
<dbReference type="Pfam" id="PF13385">
    <property type="entry name" value="Laminin_G_3"/>
    <property type="match status" value="1"/>
</dbReference>
<sequence>MKYLAKLAVVGLLSFAFVFSPTFSFAQAAGLTSDQIQAILSLLRSFGADEVVTQNVEISLNGGTPSVPSTSSSGSSGGGGSSGGSSSGGVSTSPTSPARYCHNFTEPLRVGDEGTDVKALQYVLSLGGFLKAEYDGYFGEATAAAVVGFQERYASEILTPAGLTRGTGFVGKSTLAKLNALYGCDSNLSNFIDTNTATRFRVMNSSGTVTNELFLAVYKNGTPVRLDTFNFPNLSIGVYVVKFMMREQGGGQPEYFSADLFVDPNGYRITNVLDARRGERQPFVTNISIHGKDVKVSVAPEEGGRDPEIFFLNLVSESGISINPFLEDGIGPFWNSNPGKYTFKIRSVSSSGELRDEEVASLTVNDDRRTIDLREIPPVTPPSSIIVSSPNGGEVWQKGTTQTIKWEDNTPLRTCLGSSPVNCTPGFPSPSYDLTLTPYSSPYPAPCKIGIACVNDPTTNVRQTSYPIATGVSGSSYSWHVGKVTNLFDGLAPDGAYTMQVCQSGTGICDSSDSYFKITSTATQTGTPVISGLEAPTSLQVGQTGTWTVKAYDPDGTSLKYSVVWGDEVSTASSGVVSSSSISPSFVQTSTFTHTYSRSGVFTPVFTVMDASGLSAKTSASVNVGGSTLVGDTTSMEVRTYETANLLVAKVVGPESQASSRNGGVPLSISSIGPSSERGGTIQLTDMHINYTPPVGYVGDDSFTYIITDGKGRFATSKVLITVRRIIPSQNVVSKTLLDNGHWNVTFSTQPKLSVNIYASTDQTSWVYVGTGIAGVNGVLKFEDPGSTTVERFYYLDVAERPYLQTVPITVGNDHYFKGPITLKDLSDYGFVESAFPGIRLDELFFFASNPPDRLDSASATLYRWQGQWRQIGLATSVDPSTLTSPYFIVRRNSGSNSTFTLPASVKYYGSTAKNAQPRPWDTTTNRPPEIVTSVTNTESITKKKIVNFSWTAKDADNDDLAWSVDWGDGTALAPTPRVCNQTGAGWNFSASHAWSEVGTYKVVVTVSDCKGVTTTQVQNVKIIEVIVASPNGDEVLTIGVPYTIRLLAAGVSNFHITYENVDTKSTGIIAENINTSSYVWNIPSTLSPGRYTISIRGSDGTTSISDTSDSHFTIVKPNTAGKLMIGILNATGSSKTPDGVSQLLFTKYQFDATQISEDARMVNLSFPLYYTDTTGARATDLSNCALYSEKSGIRLTTGSNTVNPSGALSTQYVFTLDGGGFLMKGGTVDNILLKCDVRAGAPQGNSYQWGLSLLSSSQSNVFGVASGTRISPYILTAEKGPTVSISGSTGSASSLTVLSPLEGDVISGKYGVIKFQWKAEGWDLSRKLVIELVKSDGTVLPIARNYESYLGYYNVNVNTGIVNGKFRAHMFPDQTGPFSSSDEAWSGYFNLVPPAQLTVSCSPSEANPQVGKEVLWTASHSGNGESFNYFWTGTDINSVTTTGFSKLSSDGTYRHSSSLRNSYSTTGSKNISVTASSAAGSATATCSTNVVPVPVTGPVSVDFKIDGSDAPASVANGASVTFSWTSQNATYCTAFGANAKTESGLYWVGAGSSGKWSTTVTTKATLSADTLPSTLSFGVRCYKDNGENASDSVSIVVGGSPSTSSGSSSGSSLSVGLVGHWKFDDGTATDASGSGNHGVLQNGPTSTTGKIGQALSFDGVDDAISLPNITLGNTHTISMWINAVSPLDTYGGLFVNGNASAGLYFMGDTRVVRFYGFGTNNNDSAPVSTDSWHHVAVVKNGGTATLYIDGKATNRYSEAIGYTANSIGNDSQGEAFHGAIDEVRVYNRPLSDSEISSLYGGTASAFDSNTSSKLASILESLQGILASLQALRR</sequence>